<dbReference type="InterPro" id="IPR026268">
    <property type="entry name" value="RseC"/>
</dbReference>
<evidence type="ECO:0000313" key="2">
    <source>
        <dbReference type="EMBL" id="SUB23468.1"/>
    </source>
</evidence>
<sequence length="144" mass="15754">MLKESAVVISYQSGIAQVKCQSQSACGSCVAKSACGSAALAELNGTGTAHFFEVETITPVKAGQIIEIGLMERSLILSSLLVYFFPLLTLLLSTLIADQLFQTELWQGIFIVFCTALAFVIVHFVSKSWQKKASYRPIFLRVVR</sequence>
<name>A0A379AP48_AVIAV</name>
<reference evidence="2 3" key="1">
    <citation type="submission" date="2018-06" db="EMBL/GenBank/DDBJ databases">
        <authorList>
            <consortium name="Pathogen Informatics"/>
            <person name="Doyle S."/>
        </authorList>
    </citation>
    <scope>NUCLEOTIDE SEQUENCE [LARGE SCALE GENOMIC DNA]</scope>
    <source>
        <strain evidence="3">NCTC 11297</strain>
    </source>
</reference>
<dbReference type="PANTHER" id="PTHR35867">
    <property type="entry name" value="PROTEIN RSEC"/>
    <property type="match status" value="1"/>
</dbReference>
<evidence type="ECO:0000313" key="3">
    <source>
        <dbReference type="Proteomes" id="UP000255098"/>
    </source>
</evidence>
<keyword evidence="1" id="KW-0812">Transmembrane</keyword>
<dbReference type="RefSeq" id="WP_115248851.1">
    <property type="nucleotide sequence ID" value="NZ_JBMMFP010000003.1"/>
</dbReference>
<dbReference type="GeneID" id="300132693"/>
<dbReference type="Pfam" id="PF04246">
    <property type="entry name" value="RseC_MucC"/>
    <property type="match status" value="1"/>
</dbReference>
<gene>
    <name evidence="2" type="primary">rseC</name>
    <name evidence="2" type="ORF">NCTC11297_00473</name>
</gene>
<dbReference type="Proteomes" id="UP000255098">
    <property type="component" value="Unassembled WGS sequence"/>
</dbReference>
<evidence type="ECO:0000256" key="1">
    <source>
        <dbReference type="SAM" id="Phobius"/>
    </source>
</evidence>
<feature type="transmembrane region" description="Helical" evidence="1">
    <location>
        <begin position="75"/>
        <end position="96"/>
    </location>
</feature>
<proteinExistence type="predicted"/>
<organism evidence="2 3">
    <name type="scientific">Avibacterium avium</name>
    <name type="common">Pasteurella avium</name>
    <dbReference type="NCBI Taxonomy" id="751"/>
    <lineage>
        <taxon>Bacteria</taxon>
        <taxon>Pseudomonadati</taxon>
        <taxon>Pseudomonadota</taxon>
        <taxon>Gammaproteobacteria</taxon>
        <taxon>Pasteurellales</taxon>
        <taxon>Pasteurellaceae</taxon>
        <taxon>Avibacterium</taxon>
    </lineage>
</organism>
<dbReference type="PANTHER" id="PTHR35867:SF1">
    <property type="entry name" value="PROTEIN RSEC"/>
    <property type="match status" value="1"/>
</dbReference>
<dbReference type="InterPro" id="IPR007359">
    <property type="entry name" value="SigmaE_reg_RseC_MucC"/>
</dbReference>
<dbReference type="AlphaFoldDB" id="A0A379AP48"/>
<keyword evidence="3" id="KW-1185">Reference proteome</keyword>
<keyword evidence="1" id="KW-0472">Membrane</keyword>
<protein>
    <submittedName>
        <fullName evidence="2">Putative regulator of sigma(E), RseC/MucC family</fullName>
    </submittedName>
</protein>
<dbReference type="PIRSF" id="PIRSF004923">
    <property type="entry name" value="RseC"/>
    <property type="match status" value="1"/>
</dbReference>
<keyword evidence="1" id="KW-1133">Transmembrane helix</keyword>
<feature type="transmembrane region" description="Helical" evidence="1">
    <location>
        <begin position="108"/>
        <end position="126"/>
    </location>
</feature>
<accession>A0A379AP48</accession>
<dbReference type="EMBL" id="UGSP01000001">
    <property type="protein sequence ID" value="SUB23468.1"/>
    <property type="molecule type" value="Genomic_DNA"/>
</dbReference>